<protein>
    <recommendedName>
        <fullName evidence="13">DNA-binding response regulator</fullName>
    </recommendedName>
</protein>
<dbReference type="CDD" id="cd17536">
    <property type="entry name" value="REC_YesN-like"/>
    <property type="match status" value="1"/>
</dbReference>
<dbReference type="PANTHER" id="PTHR42713">
    <property type="entry name" value="HISTIDINE KINASE-RELATED"/>
    <property type="match status" value="1"/>
</dbReference>
<evidence type="ECO:0008006" key="13">
    <source>
        <dbReference type="Google" id="ProtNLM"/>
    </source>
</evidence>
<reference evidence="11 12" key="1">
    <citation type="submission" date="2016-05" db="EMBL/GenBank/DDBJ databases">
        <title>Paenibacillus sp. 1ZS3-15 nov., isolated from the rhizosphere soil.</title>
        <authorList>
            <person name="Zhang X.X."/>
            <person name="Zhang J."/>
        </authorList>
    </citation>
    <scope>NUCLEOTIDE SEQUENCE [LARGE SCALE GENOMIC DNA]</scope>
    <source>
        <strain evidence="11 12">1ZS3-15</strain>
    </source>
</reference>
<sequence length="506" mass="58519">MKLMVVDDEPIILNGIIRMIEKARTPFIEIVGAADGIDAMQKLATFQPDLILTDIHMPEMDGLTLIKEIQALNLCNRFVILTGYDDFAYARQALRCHVIDYLLKPINKDELINLLGKIAKTIQDEQQRIIAHDVQMLKEHILFNIQLDDLPLKPEQLHPLFPAPFTMLIVIQANEHVPLVIAESRTAMNTQQMSIFHKMYIFHSRFLRQTIVLANCESIPTDEELQLACDAMFDINRKQANDYSVGVSVQKKNIERMHDLYVEAIAAMLFNRYFSSNLLTFYQPASEHDHHHLDHLVQYIEQSIDNQLTSEQIEKDVLSILPHFPGNTEGNSKLRKQFLICIGVYLQRIGLTPETIWGAHTATNVFVSNSILHTDSHISEIIAQLIQYTRTTRHHQPNLHTIDKIVAFVEQNYKLDLSLDAVAAHMHMHPNYISMLFRKEMGLTFLHYLHTFRLAKAKQMMQENPEWPINTIAEQVGYENPRHFFKVFKKFENITPGQFRLESSSF</sequence>
<dbReference type="PRINTS" id="PR00032">
    <property type="entry name" value="HTHARAC"/>
</dbReference>
<dbReference type="InterPro" id="IPR009057">
    <property type="entry name" value="Homeodomain-like_sf"/>
</dbReference>
<comment type="caution">
    <text evidence="11">The sequence shown here is derived from an EMBL/GenBank/DDBJ whole genome shotgun (WGS) entry which is preliminary data.</text>
</comment>
<dbReference type="InterPro" id="IPR051552">
    <property type="entry name" value="HptR"/>
</dbReference>
<keyword evidence="6" id="KW-0238">DNA-binding</keyword>
<dbReference type="PROSITE" id="PS01124">
    <property type="entry name" value="HTH_ARAC_FAMILY_2"/>
    <property type="match status" value="1"/>
</dbReference>
<dbReference type="AlphaFoldDB" id="A0A198AA23"/>
<name>A0A198AA23_9BACL</name>
<feature type="domain" description="HTH araC/xylS-type" evidence="9">
    <location>
        <begin position="403"/>
        <end position="502"/>
    </location>
</feature>
<evidence type="ECO:0000256" key="8">
    <source>
        <dbReference type="PROSITE-ProRule" id="PRU00169"/>
    </source>
</evidence>
<feature type="domain" description="Response regulatory" evidence="10">
    <location>
        <begin position="2"/>
        <end position="119"/>
    </location>
</feature>
<dbReference type="OrthoDB" id="1699at2"/>
<dbReference type="InterPro" id="IPR020449">
    <property type="entry name" value="Tscrpt_reg_AraC-type_HTH"/>
</dbReference>
<dbReference type="Proteomes" id="UP000078454">
    <property type="component" value="Unassembled WGS sequence"/>
</dbReference>
<dbReference type="InterPro" id="IPR018060">
    <property type="entry name" value="HTH_AraC"/>
</dbReference>
<proteinExistence type="predicted"/>
<dbReference type="Pfam" id="PF00072">
    <property type="entry name" value="Response_reg"/>
    <property type="match status" value="1"/>
</dbReference>
<evidence type="ECO:0000313" key="11">
    <source>
        <dbReference type="EMBL" id="OAS18007.1"/>
    </source>
</evidence>
<dbReference type="GO" id="GO:0043565">
    <property type="term" value="F:sequence-specific DNA binding"/>
    <property type="evidence" value="ECO:0007669"/>
    <property type="project" value="InterPro"/>
</dbReference>
<evidence type="ECO:0000259" key="9">
    <source>
        <dbReference type="PROSITE" id="PS01124"/>
    </source>
</evidence>
<keyword evidence="12" id="KW-1185">Reference proteome</keyword>
<dbReference type="STRING" id="1850517.A8708_28780"/>
<evidence type="ECO:0000256" key="1">
    <source>
        <dbReference type="ARBA" id="ARBA00004496"/>
    </source>
</evidence>
<evidence type="ECO:0000256" key="3">
    <source>
        <dbReference type="ARBA" id="ARBA00022553"/>
    </source>
</evidence>
<evidence type="ECO:0000256" key="6">
    <source>
        <dbReference type="ARBA" id="ARBA00023125"/>
    </source>
</evidence>
<evidence type="ECO:0000256" key="4">
    <source>
        <dbReference type="ARBA" id="ARBA00023012"/>
    </source>
</evidence>
<evidence type="ECO:0000313" key="12">
    <source>
        <dbReference type="Proteomes" id="UP000078454"/>
    </source>
</evidence>
<keyword evidence="3 8" id="KW-0597">Phosphoprotein</keyword>
<evidence type="ECO:0000259" key="10">
    <source>
        <dbReference type="PROSITE" id="PS50110"/>
    </source>
</evidence>
<dbReference type="Gene3D" id="1.10.10.60">
    <property type="entry name" value="Homeodomain-like"/>
    <property type="match status" value="2"/>
</dbReference>
<dbReference type="Gene3D" id="3.40.50.2300">
    <property type="match status" value="1"/>
</dbReference>
<evidence type="ECO:0000256" key="5">
    <source>
        <dbReference type="ARBA" id="ARBA00023015"/>
    </source>
</evidence>
<dbReference type="InterPro" id="IPR018062">
    <property type="entry name" value="HTH_AraC-typ_CS"/>
</dbReference>
<dbReference type="RefSeq" id="WP_068665144.1">
    <property type="nucleotide sequence ID" value="NZ_LYPB01000069.1"/>
</dbReference>
<dbReference type="GO" id="GO:0005737">
    <property type="term" value="C:cytoplasm"/>
    <property type="evidence" value="ECO:0007669"/>
    <property type="project" value="UniProtKB-SubCell"/>
</dbReference>
<keyword evidence="2" id="KW-0963">Cytoplasm</keyword>
<dbReference type="GO" id="GO:0003700">
    <property type="term" value="F:DNA-binding transcription factor activity"/>
    <property type="evidence" value="ECO:0007669"/>
    <property type="project" value="InterPro"/>
</dbReference>
<evidence type="ECO:0000256" key="7">
    <source>
        <dbReference type="ARBA" id="ARBA00023163"/>
    </source>
</evidence>
<evidence type="ECO:0000256" key="2">
    <source>
        <dbReference type="ARBA" id="ARBA00022490"/>
    </source>
</evidence>
<gene>
    <name evidence="11" type="ORF">A8708_28780</name>
</gene>
<keyword evidence="4" id="KW-0902">Two-component regulatory system</keyword>
<dbReference type="SUPFAM" id="SSF52172">
    <property type="entry name" value="CheY-like"/>
    <property type="match status" value="1"/>
</dbReference>
<dbReference type="EMBL" id="LYPB01000069">
    <property type="protein sequence ID" value="OAS18007.1"/>
    <property type="molecule type" value="Genomic_DNA"/>
</dbReference>
<dbReference type="SMART" id="SM00342">
    <property type="entry name" value="HTH_ARAC"/>
    <property type="match status" value="1"/>
</dbReference>
<dbReference type="PROSITE" id="PS00041">
    <property type="entry name" value="HTH_ARAC_FAMILY_1"/>
    <property type="match status" value="1"/>
</dbReference>
<dbReference type="Pfam" id="PF12833">
    <property type="entry name" value="HTH_18"/>
    <property type="match status" value="1"/>
</dbReference>
<keyword evidence="7" id="KW-0804">Transcription</keyword>
<dbReference type="SUPFAM" id="SSF46689">
    <property type="entry name" value="Homeodomain-like"/>
    <property type="match status" value="2"/>
</dbReference>
<dbReference type="InterPro" id="IPR001789">
    <property type="entry name" value="Sig_transdc_resp-reg_receiver"/>
</dbReference>
<dbReference type="PROSITE" id="PS50110">
    <property type="entry name" value="RESPONSE_REGULATORY"/>
    <property type="match status" value="1"/>
</dbReference>
<keyword evidence="5" id="KW-0805">Transcription regulation</keyword>
<dbReference type="PANTHER" id="PTHR42713:SF3">
    <property type="entry name" value="TRANSCRIPTIONAL REGULATORY PROTEIN HPTR"/>
    <property type="match status" value="1"/>
</dbReference>
<dbReference type="SMART" id="SM00448">
    <property type="entry name" value="REC"/>
    <property type="match status" value="1"/>
</dbReference>
<accession>A0A198AA23</accession>
<dbReference type="InterPro" id="IPR011006">
    <property type="entry name" value="CheY-like_superfamily"/>
</dbReference>
<organism evidence="11 12">
    <name type="scientific">Paenibacillus oryzisoli</name>
    <dbReference type="NCBI Taxonomy" id="1850517"/>
    <lineage>
        <taxon>Bacteria</taxon>
        <taxon>Bacillati</taxon>
        <taxon>Bacillota</taxon>
        <taxon>Bacilli</taxon>
        <taxon>Bacillales</taxon>
        <taxon>Paenibacillaceae</taxon>
        <taxon>Paenibacillus</taxon>
    </lineage>
</organism>
<comment type="subcellular location">
    <subcellularLocation>
        <location evidence="1">Cytoplasm</location>
    </subcellularLocation>
</comment>
<dbReference type="GO" id="GO:0000160">
    <property type="term" value="P:phosphorelay signal transduction system"/>
    <property type="evidence" value="ECO:0007669"/>
    <property type="project" value="UniProtKB-KW"/>
</dbReference>
<feature type="modified residue" description="4-aspartylphosphate" evidence="8">
    <location>
        <position position="54"/>
    </location>
</feature>